<protein>
    <submittedName>
        <fullName evidence="1 2">Uncharacterized protein</fullName>
    </submittedName>
</protein>
<gene>
    <name evidence="1" type="ORF">MAPG_08361</name>
</gene>
<dbReference type="AlphaFoldDB" id="A0A0C4E759"/>
<dbReference type="Proteomes" id="UP000011715">
    <property type="component" value="Unassembled WGS sequence"/>
</dbReference>
<evidence type="ECO:0000313" key="1">
    <source>
        <dbReference type="EMBL" id="KLU89390.1"/>
    </source>
</evidence>
<dbReference type="EMBL" id="ADBL01002020">
    <property type="status" value="NOT_ANNOTATED_CDS"/>
    <property type="molecule type" value="Genomic_DNA"/>
</dbReference>
<reference evidence="1" key="1">
    <citation type="submission" date="2010-05" db="EMBL/GenBank/DDBJ databases">
        <title>The Genome Sequence of Magnaporthe poae strain ATCC 64411.</title>
        <authorList>
            <consortium name="The Broad Institute Genome Sequencing Platform"/>
            <consortium name="Broad Institute Genome Sequencing Center for Infectious Disease"/>
            <person name="Ma L.-J."/>
            <person name="Dead R."/>
            <person name="Young S."/>
            <person name="Zeng Q."/>
            <person name="Koehrsen M."/>
            <person name="Alvarado L."/>
            <person name="Berlin A."/>
            <person name="Chapman S.B."/>
            <person name="Chen Z."/>
            <person name="Freedman E."/>
            <person name="Gellesch M."/>
            <person name="Goldberg J."/>
            <person name="Griggs A."/>
            <person name="Gujja S."/>
            <person name="Heilman E.R."/>
            <person name="Heiman D."/>
            <person name="Hepburn T."/>
            <person name="Howarth C."/>
            <person name="Jen D."/>
            <person name="Larson L."/>
            <person name="Mehta T."/>
            <person name="Neiman D."/>
            <person name="Pearson M."/>
            <person name="Roberts A."/>
            <person name="Saif S."/>
            <person name="Shea T."/>
            <person name="Shenoy N."/>
            <person name="Sisk P."/>
            <person name="Stolte C."/>
            <person name="Sykes S."/>
            <person name="Walk T."/>
            <person name="White J."/>
            <person name="Yandava C."/>
            <person name="Haas B."/>
            <person name="Nusbaum C."/>
            <person name="Birren B."/>
        </authorList>
    </citation>
    <scope>NUCLEOTIDE SEQUENCE</scope>
    <source>
        <strain evidence="1">ATCC 64411</strain>
    </source>
</reference>
<reference evidence="3" key="2">
    <citation type="submission" date="2010-05" db="EMBL/GenBank/DDBJ databases">
        <title>The genome sequence of Magnaporthe poae strain ATCC 64411.</title>
        <authorList>
            <person name="Ma L.-J."/>
            <person name="Dead R."/>
            <person name="Young S."/>
            <person name="Zeng Q."/>
            <person name="Koehrsen M."/>
            <person name="Alvarado L."/>
            <person name="Berlin A."/>
            <person name="Chapman S.B."/>
            <person name="Chen Z."/>
            <person name="Freedman E."/>
            <person name="Gellesch M."/>
            <person name="Goldberg J."/>
            <person name="Griggs A."/>
            <person name="Gujja S."/>
            <person name="Heilman E.R."/>
            <person name="Heiman D."/>
            <person name="Hepburn T."/>
            <person name="Howarth C."/>
            <person name="Jen D."/>
            <person name="Larson L."/>
            <person name="Mehta T."/>
            <person name="Neiman D."/>
            <person name="Pearson M."/>
            <person name="Roberts A."/>
            <person name="Saif S."/>
            <person name="Shea T."/>
            <person name="Shenoy N."/>
            <person name="Sisk P."/>
            <person name="Stolte C."/>
            <person name="Sykes S."/>
            <person name="Walk T."/>
            <person name="White J."/>
            <person name="Yandava C."/>
            <person name="Haas B."/>
            <person name="Nusbaum C."/>
            <person name="Birren B."/>
        </authorList>
    </citation>
    <scope>NUCLEOTIDE SEQUENCE [LARGE SCALE GENOMIC DNA]</scope>
    <source>
        <strain evidence="3">ATCC 64411 / 73-15</strain>
    </source>
</reference>
<evidence type="ECO:0000313" key="2">
    <source>
        <dbReference type="EnsemblFungi" id="MAPG_08361T0"/>
    </source>
</evidence>
<keyword evidence="3" id="KW-1185">Reference proteome</keyword>
<name>A0A0C4E759_MAGP6</name>
<accession>A0A0C4E759</accession>
<dbReference type="VEuPathDB" id="FungiDB:MAPG_08361"/>
<reference evidence="2" key="4">
    <citation type="journal article" date="2015" name="G3 (Bethesda)">
        <title>Genome sequences of three phytopathogenic species of the Magnaporthaceae family of fungi.</title>
        <authorList>
            <person name="Okagaki L.H."/>
            <person name="Nunes C.C."/>
            <person name="Sailsbery J."/>
            <person name="Clay B."/>
            <person name="Brown D."/>
            <person name="John T."/>
            <person name="Oh Y."/>
            <person name="Young N."/>
            <person name="Fitzgerald M."/>
            <person name="Haas B.J."/>
            <person name="Zeng Q."/>
            <person name="Young S."/>
            <person name="Adiconis X."/>
            <person name="Fan L."/>
            <person name="Levin J.Z."/>
            <person name="Mitchell T.K."/>
            <person name="Okubara P.A."/>
            <person name="Farman M.L."/>
            <person name="Kohn L.M."/>
            <person name="Birren B."/>
            <person name="Ma L.-J."/>
            <person name="Dean R.A."/>
        </authorList>
    </citation>
    <scope>NUCLEOTIDE SEQUENCE</scope>
    <source>
        <strain evidence="2">ATCC 64411 / 73-15</strain>
    </source>
</reference>
<dbReference type="EMBL" id="GL876973">
    <property type="protein sequence ID" value="KLU89390.1"/>
    <property type="molecule type" value="Genomic_DNA"/>
</dbReference>
<sequence length="167" mass="18259">MLTSSSWDKTELFASRVVMSSASNEILKLRNPAKPPAWLEAPPWQSSTELSKIIDNLPSGDKLLTETEAGAQAWRHRWDALSGFTLLYPDIHDESLQQQPGARLADELPGSDNVGFVSLDEHADNGSVEDATTELVSAFLRHALIHCPLQGIDASAPKVLLQFSGIR</sequence>
<proteinExistence type="predicted"/>
<evidence type="ECO:0000313" key="3">
    <source>
        <dbReference type="Proteomes" id="UP000011715"/>
    </source>
</evidence>
<reference evidence="1" key="3">
    <citation type="submission" date="2011-03" db="EMBL/GenBank/DDBJ databases">
        <title>Annotation of Magnaporthe poae ATCC 64411.</title>
        <authorList>
            <person name="Ma L.-J."/>
            <person name="Dead R."/>
            <person name="Young S.K."/>
            <person name="Zeng Q."/>
            <person name="Gargeya S."/>
            <person name="Fitzgerald M."/>
            <person name="Haas B."/>
            <person name="Abouelleil A."/>
            <person name="Alvarado L."/>
            <person name="Arachchi H.M."/>
            <person name="Berlin A."/>
            <person name="Brown A."/>
            <person name="Chapman S.B."/>
            <person name="Chen Z."/>
            <person name="Dunbar C."/>
            <person name="Freedman E."/>
            <person name="Gearin G."/>
            <person name="Gellesch M."/>
            <person name="Goldberg J."/>
            <person name="Griggs A."/>
            <person name="Gujja S."/>
            <person name="Heiman D."/>
            <person name="Howarth C."/>
            <person name="Larson L."/>
            <person name="Lui A."/>
            <person name="MacDonald P.J.P."/>
            <person name="Mehta T."/>
            <person name="Montmayeur A."/>
            <person name="Murphy C."/>
            <person name="Neiman D."/>
            <person name="Pearson M."/>
            <person name="Priest M."/>
            <person name="Roberts A."/>
            <person name="Saif S."/>
            <person name="Shea T."/>
            <person name="Shenoy N."/>
            <person name="Sisk P."/>
            <person name="Stolte C."/>
            <person name="Sykes S."/>
            <person name="Yandava C."/>
            <person name="Wortman J."/>
            <person name="Nusbaum C."/>
            <person name="Birren B."/>
        </authorList>
    </citation>
    <scope>NUCLEOTIDE SEQUENCE</scope>
    <source>
        <strain evidence="1">ATCC 64411</strain>
    </source>
</reference>
<reference evidence="2" key="5">
    <citation type="submission" date="2015-06" db="UniProtKB">
        <authorList>
            <consortium name="EnsemblFungi"/>
        </authorList>
    </citation>
    <scope>IDENTIFICATION</scope>
    <source>
        <strain evidence="2">ATCC 64411</strain>
    </source>
</reference>
<dbReference type="EnsemblFungi" id="MAPG_08361T0">
    <property type="protein sequence ID" value="MAPG_08361T0"/>
    <property type="gene ID" value="MAPG_08361"/>
</dbReference>
<organism evidence="2 3">
    <name type="scientific">Magnaporthiopsis poae (strain ATCC 64411 / 73-15)</name>
    <name type="common">Kentucky bluegrass fungus</name>
    <name type="synonym">Magnaporthe poae</name>
    <dbReference type="NCBI Taxonomy" id="644358"/>
    <lineage>
        <taxon>Eukaryota</taxon>
        <taxon>Fungi</taxon>
        <taxon>Dikarya</taxon>
        <taxon>Ascomycota</taxon>
        <taxon>Pezizomycotina</taxon>
        <taxon>Sordariomycetes</taxon>
        <taxon>Sordariomycetidae</taxon>
        <taxon>Magnaporthales</taxon>
        <taxon>Magnaporthaceae</taxon>
        <taxon>Magnaporthiopsis</taxon>
    </lineage>
</organism>